<proteinExistence type="predicted"/>
<feature type="region of interest" description="Disordered" evidence="1">
    <location>
        <begin position="147"/>
        <end position="173"/>
    </location>
</feature>
<evidence type="ECO:0008006" key="4">
    <source>
        <dbReference type="Google" id="ProtNLM"/>
    </source>
</evidence>
<protein>
    <recommendedName>
        <fullName evidence="4">MucB/RseB N-terminal domain-containing protein</fullName>
    </recommendedName>
</protein>
<feature type="compositionally biased region" description="Basic and acidic residues" evidence="1">
    <location>
        <begin position="147"/>
        <end position="157"/>
    </location>
</feature>
<feature type="region of interest" description="Disordered" evidence="1">
    <location>
        <begin position="1"/>
        <end position="27"/>
    </location>
</feature>
<sequence>MPRADDMLRELRPTEDAASHDPAGPAATATLERILSGPQPAPRAARRPPVRRVLAGGLAAVAVAGAVVLVPVGGDSPDVLARAATALNDGDAILHVKAVRRGMFDNPDLTEESWQTTDGRQVRTLYESGKEVVQDWDTRTNLSYSTDRDTVTRHTDPDLFPPGGPKSVDNNPTPLGFDALGDLQGLLERARRGDGSVRLLDDTQIDGRPVHQIEISYPVRLQMPPAGGGGDPKDWPSRTVSFSRLVFVDREDFLPVRVVERTPPSISLVIDFIEAERLPRTPETEAKLRFAPHPGARQVVEGDIAEFG</sequence>
<gene>
    <name evidence="3" type="ORF">DSM112329_03391</name>
</gene>
<evidence type="ECO:0000256" key="2">
    <source>
        <dbReference type="SAM" id="Phobius"/>
    </source>
</evidence>
<dbReference type="AlphaFoldDB" id="A0AAU7AXS7"/>
<dbReference type="KEGG" id="parq:DSM112329_03391"/>
<feature type="transmembrane region" description="Helical" evidence="2">
    <location>
        <begin position="53"/>
        <end position="72"/>
    </location>
</feature>
<dbReference type="EMBL" id="CP114014">
    <property type="protein sequence ID" value="XAY06520.1"/>
    <property type="molecule type" value="Genomic_DNA"/>
</dbReference>
<feature type="compositionally biased region" description="Basic and acidic residues" evidence="1">
    <location>
        <begin position="1"/>
        <end position="19"/>
    </location>
</feature>
<reference evidence="3" key="1">
    <citation type="submission" date="2022-12" db="EMBL/GenBank/DDBJ databases">
        <title>Paraconexibacter alkalitolerans sp. nov. and Baekduia alba sp. nov., isolated from soil and emended description of the genera Paraconexibacter (Chun et al., 2020) and Baekduia (An et al., 2020).</title>
        <authorList>
            <person name="Vieira S."/>
            <person name="Huber K.J."/>
            <person name="Geppert A."/>
            <person name="Wolf J."/>
            <person name="Neumann-Schaal M."/>
            <person name="Muesken M."/>
            <person name="Overmann J."/>
        </authorList>
    </citation>
    <scope>NUCLEOTIDE SEQUENCE</scope>
    <source>
        <strain evidence="3">AEG42_29</strain>
    </source>
</reference>
<organism evidence="3">
    <name type="scientific">Paraconexibacter sp. AEG42_29</name>
    <dbReference type="NCBI Taxonomy" id="2997339"/>
    <lineage>
        <taxon>Bacteria</taxon>
        <taxon>Bacillati</taxon>
        <taxon>Actinomycetota</taxon>
        <taxon>Thermoleophilia</taxon>
        <taxon>Solirubrobacterales</taxon>
        <taxon>Paraconexibacteraceae</taxon>
        <taxon>Paraconexibacter</taxon>
    </lineage>
</organism>
<keyword evidence="2" id="KW-0472">Membrane</keyword>
<accession>A0AAU7AXS7</accession>
<evidence type="ECO:0000256" key="1">
    <source>
        <dbReference type="SAM" id="MobiDB-lite"/>
    </source>
</evidence>
<keyword evidence="2" id="KW-0812">Transmembrane</keyword>
<evidence type="ECO:0000313" key="3">
    <source>
        <dbReference type="EMBL" id="XAY06520.1"/>
    </source>
</evidence>
<name>A0AAU7AXS7_9ACTN</name>
<dbReference type="RefSeq" id="WP_354697751.1">
    <property type="nucleotide sequence ID" value="NZ_CP114014.1"/>
</dbReference>
<keyword evidence="2" id="KW-1133">Transmembrane helix</keyword>